<organism evidence="3 4">
    <name type="scientific">Eleusine coracana subsp. coracana</name>
    <dbReference type="NCBI Taxonomy" id="191504"/>
    <lineage>
        <taxon>Eukaryota</taxon>
        <taxon>Viridiplantae</taxon>
        <taxon>Streptophyta</taxon>
        <taxon>Embryophyta</taxon>
        <taxon>Tracheophyta</taxon>
        <taxon>Spermatophyta</taxon>
        <taxon>Magnoliopsida</taxon>
        <taxon>Liliopsida</taxon>
        <taxon>Poales</taxon>
        <taxon>Poaceae</taxon>
        <taxon>PACMAD clade</taxon>
        <taxon>Chloridoideae</taxon>
        <taxon>Cynodonteae</taxon>
        <taxon>Eleusininae</taxon>
        <taxon>Eleusine</taxon>
    </lineage>
</organism>
<sequence>MMMELPCLALYSRRDRSTSLFSVPELKPVAAAGDAHELLRNKTVCPAAGGMLLVRDPASKSTFLWDAHQGGEQIRLPPLEGIEDDMFMYSQCHFSHKLISDLGCVVLLLEGGNTTVMWYCHPGDDQWVKHEYDIGTLTLPYPEGDQYEKVPIYHITACRGKFYFNGLENTLHVLEFCPDPVFSTITVDDESCDSEDDDDDDEEEEYDDEYEPHPSMAVFHVESGDELHMVTLYYASPRSNEIMECFVDKMDFSGRRWRGVDDLGGRAFLLSGSCFGVSCSCGDGARLRQDSVFLMNPRKREMLVFDVKEGTRTLHNLDEQAPLADKAFWLLPKQN</sequence>
<evidence type="ECO:0000256" key="1">
    <source>
        <dbReference type="SAM" id="MobiDB-lite"/>
    </source>
</evidence>
<name>A0AAV5C422_ELECO</name>
<keyword evidence="4" id="KW-1185">Reference proteome</keyword>
<feature type="region of interest" description="Disordered" evidence="1">
    <location>
        <begin position="188"/>
        <end position="212"/>
    </location>
</feature>
<feature type="domain" description="KIB1-4 beta-propeller" evidence="2">
    <location>
        <begin position="33"/>
        <end position="306"/>
    </location>
</feature>
<accession>A0AAV5C422</accession>
<proteinExistence type="predicted"/>
<protein>
    <recommendedName>
        <fullName evidence="2">KIB1-4 beta-propeller domain-containing protein</fullName>
    </recommendedName>
</protein>
<comment type="caution">
    <text evidence="3">The sequence shown here is derived from an EMBL/GenBank/DDBJ whole genome shotgun (WGS) entry which is preliminary data.</text>
</comment>
<gene>
    <name evidence="3" type="primary">ga08742</name>
    <name evidence="3" type="ORF">PR202_ga08742</name>
</gene>
<evidence type="ECO:0000313" key="3">
    <source>
        <dbReference type="EMBL" id="GJM92289.1"/>
    </source>
</evidence>
<reference evidence="3" key="2">
    <citation type="submission" date="2021-12" db="EMBL/GenBank/DDBJ databases">
        <title>Resequencing data analysis of finger millet.</title>
        <authorList>
            <person name="Hatakeyama M."/>
            <person name="Aluri S."/>
            <person name="Balachadran M.T."/>
            <person name="Sivarajan S.R."/>
            <person name="Poveda L."/>
            <person name="Shimizu-Inatsugi R."/>
            <person name="Schlapbach R."/>
            <person name="Sreeman S.M."/>
            <person name="Shimizu K.K."/>
        </authorList>
    </citation>
    <scope>NUCLEOTIDE SEQUENCE</scope>
</reference>
<reference evidence="3" key="1">
    <citation type="journal article" date="2018" name="DNA Res.">
        <title>Multiple hybrid de novo genome assembly of finger millet, an orphan allotetraploid crop.</title>
        <authorList>
            <person name="Hatakeyama M."/>
            <person name="Aluri S."/>
            <person name="Balachadran M.T."/>
            <person name="Sivarajan S.R."/>
            <person name="Patrignani A."/>
            <person name="Gruter S."/>
            <person name="Poveda L."/>
            <person name="Shimizu-Inatsugi R."/>
            <person name="Baeten J."/>
            <person name="Francoijs K.J."/>
            <person name="Nataraja K.N."/>
            <person name="Reddy Y.A.N."/>
            <person name="Phadnis S."/>
            <person name="Ravikumar R.L."/>
            <person name="Schlapbach R."/>
            <person name="Sreeman S.M."/>
            <person name="Shimizu K.K."/>
        </authorList>
    </citation>
    <scope>NUCLEOTIDE SEQUENCE</scope>
</reference>
<dbReference type="Pfam" id="PF03478">
    <property type="entry name" value="Beta-prop_KIB1-4"/>
    <property type="match status" value="1"/>
</dbReference>
<dbReference type="PANTHER" id="PTHR33127">
    <property type="entry name" value="TRANSMEMBRANE PROTEIN"/>
    <property type="match status" value="1"/>
</dbReference>
<dbReference type="PANTHER" id="PTHR33127:SF85">
    <property type="entry name" value="OS11G0436500 PROTEIN"/>
    <property type="match status" value="1"/>
</dbReference>
<evidence type="ECO:0000259" key="2">
    <source>
        <dbReference type="Pfam" id="PF03478"/>
    </source>
</evidence>
<dbReference type="EMBL" id="BQKI01000004">
    <property type="protein sequence ID" value="GJM92289.1"/>
    <property type="molecule type" value="Genomic_DNA"/>
</dbReference>
<evidence type="ECO:0000313" key="4">
    <source>
        <dbReference type="Proteomes" id="UP001054889"/>
    </source>
</evidence>
<dbReference type="Proteomes" id="UP001054889">
    <property type="component" value="Unassembled WGS sequence"/>
</dbReference>
<dbReference type="AlphaFoldDB" id="A0AAV5C422"/>
<feature type="compositionally biased region" description="Acidic residues" evidence="1">
    <location>
        <begin position="188"/>
        <end position="210"/>
    </location>
</feature>
<dbReference type="InterPro" id="IPR005174">
    <property type="entry name" value="KIB1-4_b-propeller"/>
</dbReference>